<evidence type="ECO:0000256" key="2">
    <source>
        <dbReference type="ARBA" id="ARBA00022803"/>
    </source>
</evidence>
<evidence type="ECO:0000256" key="1">
    <source>
        <dbReference type="ARBA" id="ARBA00022737"/>
    </source>
</evidence>
<organism evidence="5">
    <name type="scientific">Corethron hystrix</name>
    <dbReference type="NCBI Taxonomy" id="216773"/>
    <lineage>
        <taxon>Eukaryota</taxon>
        <taxon>Sar</taxon>
        <taxon>Stramenopiles</taxon>
        <taxon>Ochrophyta</taxon>
        <taxon>Bacillariophyta</taxon>
        <taxon>Coscinodiscophyceae</taxon>
        <taxon>Corethrophycidae</taxon>
        <taxon>Corethrales</taxon>
        <taxon>Corethraceae</taxon>
        <taxon>Corethron</taxon>
    </lineage>
</organism>
<dbReference type="PANTHER" id="PTHR45641:SF19">
    <property type="entry name" value="NEPHROCYSTIN-3"/>
    <property type="match status" value="1"/>
</dbReference>
<dbReference type="PANTHER" id="PTHR45641">
    <property type="entry name" value="TETRATRICOPEPTIDE REPEAT PROTEIN (AFU_ORTHOLOGUE AFUA_6G03870)"/>
    <property type="match status" value="1"/>
</dbReference>
<dbReference type="EMBL" id="HBFR01019356">
    <property type="protein sequence ID" value="CAD8886823.1"/>
    <property type="molecule type" value="Transcribed_RNA"/>
</dbReference>
<evidence type="ECO:0000256" key="4">
    <source>
        <dbReference type="SAM" id="MobiDB-lite"/>
    </source>
</evidence>
<feature type="compositionally biased region" description="Basic residues" evidence="4">
    <location>
        <begin position="1"/>
        <end position="13"/>
    </location>
</feature>
<name>A0A7S1BI52_9STRA</name>
<dbReference type="PROSITE" id="PS50005">
    <property type="entry name" value="TPR"/>
    <property type="match status" value="1"/>
</dbReference>
<dbReference type="Pfam" id="PF13374">
    <property type="entry name" value="TPR_10"/>
    <property type="match status" value="1"/>
</dbReference>
<feature type="region of interest" description="Disordered" evidence="4">
    <location>
        <begin position="1"/>
        <end position="28"/>
    </location>
</feature>
<feature type="region of interest" description="Disordered" evidence="4">
    <location>
        <begin position="45"/>
        <end position="88"/>
    </location>
</feature>
<dbReference type="InterPro" id="IPR019734">
    <property type="entry name" value="TPR_rpt"/>
</dbReference>
<proteinExistence type="predicted"/>
<dbReference type="SMART" id="SM00028">
    <property type="entry name" value="TPR"/>
    <property type="match status" value="7"/>
</dbReference>
<keyword evidence="2 3" id="KW-0802">TPR repeat</keyword>
<dbReference type="Pfam" id="PF13424">
    <property type="entry name" value="TPR_12"/>
    <property type="match status" value="1"/>
</dbReference>
<evidence type="ECO:0000256" key="3">
    <source>
        <dbReference type="PROSITE-ProRule" id="PRU00339"/>
    </source>
</evidence>
<feature type="repeat" description="TPR" evidence="3">
    <location>
        <begin position="381"/>
        <end position="414"/>
    </location>
</feature>
<dbReference type="AlphaFoldDB" id="A0A7S1BI52"/>
<dbReference type="SUPFAM" id="SSF48452">
    <property type="entry name" value="TPR-like"/>
    <property type="match status" value="2"/>
</dbReference>
<keyword evidence="1" id="KW-0677">Repeat</keyword>
<accession>A0A7S1BI52</accession>
<evidence type="ECO:0008006" key="6">
    <source>
        <dbReference type="Google" id="ProtNLM"/>
    </source>
</evidence>
<feature type="compositionally biased region" description="Acidic residues" evidence="4">
    <location>
        <begin position="55"/>
        <end position="81"/>
    </location>
</feature>
<dbReference type="InterPro" id="IPR011990">
    <property type="entry name" value="TPR-like_helical_dom_sf"/>
</dbReference>
<sequence>MLRRFARRLRRRRREEQPLPSSAPVSGEVAGLRALVEALSRAQVEAGLDGRGTSADDDSTGGELADDDSSVVDFLDEDSGDSSDGPEWQLNTIPEEASEDLNDTVNNDAVNDDTASYTLNGTANDTANETFFSSTELVENYDMDLEQSLLLEPELQYENRRLLDEYSIEATSVPKLVTSPEPKLQDVNRKLLDEYPIEAASVPKLVKSPDTLSTRDETISPDFDIPAYIHTKSASSVESLDEEEGLGPNVFSKHTESCRHDDYDDGAARFTITTLPRKNVVPLWAQGGLSRSRSPLENVSNISLFNAMGIEPASNPSSISTISTVTQTSYNSSDHTDIDNALRSVASRPYDHDKDRNVLHVYEGAWDDLLEENERRRIHAIHILNRIGNVQNRLGNYDMALEKFRTSMGLRRDTLGDSTTSLEIIATFQSLGEAHYRNSPFSSEDEFGQALSAYEEVCKEQTRAWGPQHIEVAKTWYKIGDCHRRRDQCAPAAAAYDKALDIFQRADADESLVLDTLRSLAATLADGARHDEALALLEQALDVREGRLGEFHEDLAPLLSDIGLCRWRAGDVKASLEHYLRALHILRHAQGDDSPEVGRTLFSIARLLEQRRDFAAALNFFKGALVIQERHHGPHAEALVPTVRHIGCIFEATRRETRAIQAYKEVYRIQKANAGERGTDSAAEMARTLCKMGGLYEWKRQHQDAYRCYRKALKLFIRSDCGADDADFRRTLEGYFYEEWVTRWKEDHALVSP</sequence>
<protein>
    <recommendedName>
        <fullName evidence="6">MalT-like TPR region domain-containing protein</fullName>
    </recommendedName>
</protein>
<evidence type="ECO:0000313" key="5">
    <source>
        <dbReference type="EMBL" id="CAD8886823.1"/>
    </source>
</evidence>
<reference evidence="5" key="1">
    <citation type="submission" date="2021-01" db="EMBL/GenBank/DDBJ databases">
        <authorList>
            <person name="Corre E."/>
            <person name="Pelletier E."/>
            <person name="Niang G."/>
            <person name="Scheremetjew M."/>
            <person name="Finn R."/>
            <person name="Kale V."/>
            <person name="Holt S."/>
            <person name="Cochrane G."/>
            <person name="Meng A."/>
            <person name="Brown T."/>
            <person name="Cohen L."/>
        </authorList>
    </citation>
    <scope>NUCLEOTIDE SEQUENCE</scope>
    <source>
        <strain evidence="5">308</strain>
    </source>
</reference>
<gene>
    <name evidence="5" type="ORF">CHYS00102_LOCUS14021</name>
</gene>
<dbReference type="Gene3D" id="1.25.40.10">
    <property type="entry name" value="Tetratricopeptide repeat domain"/>
    <property type="match status" value="2"/>
</dbReference>